<organism evidence="1 2">
    <name type="scientific">Caenorhabditis briggsae</name>
    <dbReference type="NCBI Taxonomy" id="6238"/>
    <lineage>
        <taxon>Eukaryota</taxon>
        <taxon>Metazoa</taxon>
        <taxon>Ecdysozoa</taxon>
        <taxon>Nematoda</taxon>
        <taxon>Chromadorea</taxon>
        <taxon>Rhabditida</taxon>
        <taxon>Rhabditina</taxon>
        <taxon>Rhabditomorpha</taxon>
        <taxon>Rhabditoidea</taxon>
        <taxon>Rhabditidae</taxon>
        <taxon>Peloderinae</taxon>
        <taxon>Caenorhabditis</taxon>
    </lineage>
</organism>
<keyword evidence="2" id="KW-1185">Reference proteome</keyword>
<sequence>MNISNDSDDTIQMPQWFIDPNKTDCELVIKNKREGFGGFYKKCTDKQGYMRVVFVHHATGAENAVKFLKCESCSSIIGDNGHWPESSPRILSDFVLKFFLYQPNYSSSTEQGSTETCEISICMDLHVPQSTSGVTCADNQW</sequence>
<dbReference type="AlphaFoldDB" id="A0AAE9F4C8"/>
<dbReference type="PANTHER" id="PTHR37432">
    <property type="entry name" value="PROTEIN CBG21304"/>
    <property type="match status" value="1"/>
</dbReference>
<evidence type="ECO:0000313" key="2">
    <source>
        <dbReference type="Proteomes" id="UP000829354"/>
    </source>
</evidence>
<dbReference type="PANTHER" id="PTHR37432:SF1">
    <property type="entry name" value="HAT C-TERMINAL DIMERISATION DOMAIN-CONTAINING PROTEIN-RELATED"/>
    <property type="match status" value="1"/>
</dbReference>
<gene>
    <name evidence="1" type="ORF">L5515_009519</name>
</gene>
<protein>
    <submittedName>
        <fullName evidence="1">Uncharacterized protein</fullName>
    </submittedName>
</protein>
<proteinExistence type="predicted"/>
<name>A0AAE9F4C8_CAEBR</name>
<evidence type="ECO:0000313" key="1">
    <source>
        <dbReference type="EMBL" id="UMM37902.1"/>
    </source>
</evidence>
<dbReference type="EMBL" id="CP092624">
    <property type="protein sequence ID" value="UMM37902.1"/>
    <property type="molecule type" value="Genomic_DNA"/>
</dbReference>
<reference evidence="1 2" key="1">
    <citation type="submission" date="2022-04" db="EMBL/GenBank/DDBJ databases">
        <title>Chromosome-level reference genomes for two strains of Caenorhabditis briggsae: an improved platform for comparative genomics.</title>
        <authorList>
            <person name="Stevens L."/>
            <person name="Andersen E."/>
        </authorList>
    </citation>
    <scope>NUCLEOTIDE SEQUENCE [LARGE SCALE GENOMIC DNA]</scope>
    <source>
        <strain evidence="1">VX34</strain>
        <tissue evidence="1">Whole-organism</tissue>
    </source>
</reference>
<dbReference type="Proteomes" id="UP000829354">
    <property type="component" value="Chromosome V"/>
</dbReference>
<accession>A0AAE9F4C8</accession>